<dbReference type="GO" id="GO:0005524">
    <property type="term" value="F:ATP binding"/>
    <property type="evidence" value="ECO:0007669"/>
    <property type="project" value="UniProtKB-KW"/>
</dbReference>
<feature type="region of interest" description="Disordered" evidence="1">
    <location>
        <begin position="437"/>
        <end position="475"/>
    </location>
</feature>
<accession>A0A836B4I8</accession>
<feature type="region of interest" description="Disordered" evidence="1">
    <location>
        <begin position="1041"/>
        <end position="1140"/>
    </location>
</feature>
<dbReference type="OrthoDB" id="550661at2759"/>
<feature type="compositionally biased region" description="Gly residues" evidence="1">
    <location>
        <begin position="1239"/>
        <end position="1250"/>
    </location>
</feature>
<dbReference type="InterPro" id="IPR003593">
    <property type="entry name" value="AAA+_ATPase"/>
</dbReference>
<gene>
    <name evidence="3" type="ORF">HYH02_007710</name>
</gene>
<feature type="region of interest" description="Disordered" evidence="1">
    <location>
        <begin position="1278"/>
        <end position="1329"/>
    </location>
</feature>
<dbReference type="EMBL" id="JAEHOD010000022">
    <property type="protein sequence ID" value="KAG2447382.1"/>
    <property type="molecule type" value="Genomic_DNA"/>
</dbReference>
<feature type="compositionally biased region" description="Low complexity" evidence="1">
    <location>
        <begin position="297"/>
        <end position="311"/>
    </location>
</feature>
<dbReference type="SUPFAM" id="SSF52540">
    <property type="entry name" value="P-loop containing nucleoside triphosphate hydrolases"/>
    <property type="match status" value="2"/>
</dbReference>
<feature type="compositionally biased region" description="Gly residues" evidence="1">
    <location>
        <begin position="376"/>
        <end position="393"/>
    </location>
</feature>
<evidence type="ECO:0000259" key="2">
    <source>
        <dbReference type="SMART" id="SM00382"/>
    </source>
</evidence>
<feature type="compositionally biased region" description="Pro residues" evidence="1">
    <location>
        <begin position="287"/>
        <end position="296"/>
    </location>
</feature>
<protein>
    <recommendedName>
        <fullName evidence="2">AAA+ ATPase domain-containing protein</fullName>
    </recommendedName>
</protein>
<feature type="region of interest" description="Disordered" evidence="1">
    <location>
        <begin position="284"/>
        <end position="312"/>
    </location>
</feature>
<feature type="region of interest" description="Disordered" evidence="1">
    <location>
        <begin position="1341"/>
        <end position="1370"/>
    </location>
</feature>
<sequence>MLIPEDPPRDNQISQAAALASRRERILDAARGVWPRLRKHPDWMTEAVLVLLLRRYGTGSDSGRIPIASLHNCIRHVSGAPRGAIEGQLAAALPQLVNFSTDGKEQCAELVLPSGGGDKAQRAAIKQLAERYAAYEQARWLALCSQRIGRKLKWMHLDDASLEGLGGSASLQELALASVLALCLMAQPEFTCGAAILLPKHLQGTALWWWFGLAKMAPSWADLKKWILARGTQMFKLFLQKWRPVPHLMSYGSAPDDPYLNFMAPAFSDTLSCALSLAAEGATLPPAGMPGPPAPRPSSSSSGGSSSAGDPFVRSLMQLLPDSLHPHLEPYAAAGHPTARAPAAAAEGPLVEVHLDEGRSPTIKLSCPNYPNGSYGAGGSRSGGGPAGGGGAAGKSHTQRYRNSTTRDLSGCQASVAEAIAKLELVTGRQEPTLRRTLPAASPSTSAVASLEPDGIGSSSSNMHGSSTDGEGDAAGAAAGAGAAFFQSQPPPLFGSDNRCCVPGSLHRISAMRDNAGRIYGLTYRVGRHTPGDALLLADLLAGLATGEHRVVAAPADAVAAAAGAAGAAAAAEGPAATLQPLEAAGSLLLVGRPGSGKTTVLRDVARLLADDLDRRVVVVDTSNEIAGDDRTPHPCIGSARRMMVPRRELLWRVMLEAVQNHGPEVLVVDELSTEEEVAAARSIAQRGVMLVATTHGPSLKSLLRNHTLAPLLGGIEAVTIGDVAARETNSGSKTRLERKDMPTFAAVVEVKPGGRLLVHPDAAESVDLLLPSLTASTTGGISGSSSLCPSPASRGPVVPPTRALSSADAAAAAGAPQAVRAAHLAGLAAAMAGGAGAEVATGSAESGPHTQLRYFDEQHRIWVEFSSAEAALRAGQLTAAHPQLFLSNSKGGKRNFIVLSTTGDAEQMALAQLAERYTTLDRERWLARCSQRAGWKVTWEALGDLVASKMPSSATEQDVMLAKVSAMNLLTQPGQASQASSLLHMGLQGVSLFWRHELHVLAPKWSVLEAWLVGPASGMFQLLREGSVVSVALGSSAQTMPAAPSAAAPPAVPPAAPAAAGPGGSASPQQAKQQELPNPGARDAARMKGAGGAGAGAGNDFLARDSTAAGSTAGGRQRSAAPQQPDGGPQDWWQVPHELRYGDGPNRYRNYMRPSIDPLPTALAARADQRQPGPQAPAQLRHEQQPAVSSDPFVRSLMDLLPDSLLPHLERYAGPATASAAADGSDSDAEEALDAAGTVGGSCGGGGSVGPPVGGMLVEVHLDEGRYPRLRLVNANSYSSRGSSSGDSSSANADGSTDDGEDGAAPGSSSGSSKGANISTSRELHGCEAPVREALEKLELVTGRQEPSLRRGSNRPGSAPAAGDGAPLFGSDNRCCVPGSLHRISAMRDNAGRIYGLTYRVGRHTPGDALLLADLLAGLATGEHRVVATPADAAAAGASAGAAAADGRPVMRPLEMPGSLLLVGRPGSGKTTVLRDVARLLADDLDRRVVVVDTSNEIAGDDRTPHPCIGSARRMMVPQRELLWRVMLEAVQNHGPEVLVVDELSTAREVAAARSIAQRGVMLVATTHGTSLKSLLRNHVFAPLLGGIETTVVTDLTARETNSGSKTRLERRDMPTFAAVVEINNGGRLLVHPDAAESVDLLLPSLTASTTGGISGSSSLCPSPASRGPVVPPTRALSSADAAAAAGAPQAVRAAHLAGLAAAMAGGAGAEVATGSAESGPHTQLRYFDEQHRIWVEFSSAEAALRAGVRFT</sequence>
<feature type="compositionally biased region" description="Low complexity" evidence="1">
    <location>
        <begin position="1304"/>
        <end position="1317"/>
    </location>
</feature>
<evidence type="ECO:0000313" key="4">
    <source>
        <dbReference type="Proteomes" id="UP000613740"/>
    </source>
</evidence>
<dbReference type="InterPro" id="IPR049945">
    <property type="entry name" value="AAA_22"/>
</dbReference>
<feature type="compositionally biased region" description="Low complexity" evidence="1">
    <location>
        <begin position="1041"/>
        <end position="1050"/>
    </location>
</feature>
<dbReference type="Gene3D" id="3.40.50.300">
    <property type="entry name" value="P-loop containing nucleotide triphosphate hydrolases"/>
    <property type="match status" value="2"/>
</dbReference>
<dbReference type="Proteomes" id="UP000613740">
    <property type="component" value="Unassembled WGS sequence"/>
</dbReference>
<feature type="compositionally biased region" description="Low complexity" evidence="1">
    <location>
        <begin position="781"/>
        <end position="796"/>
    </location>
</feature>
<dbReference type="PANTHER" id="PTHR20953">
    <property type="entry name" value="KINASE-RELATED"/>
    <property type="match status" value="1"/>
</dbReference>
<organism evidence="3 4">
    <name type="scientific">Chlamydomonas schloesseri</name>
    <dbReference type="NCBI Taxonomy" id="2026947"/>
    <lineage>
        <taxon>Eukaryota</taxon>
        <taxon>Viridiplantae</taxon>
        <taxon>Chlorophyta</taxon>
        <taxon>core chlorophytes</taxon>
        <taxon>Chlorophyceae</taxon>
        <taxon>CS clade</taxon>
        <taxon>Chlamydomonadales</taxon>
        <taxon>Chlamydomonadaceae</taxon>
        <taxon>Chlamydomonas</taxon>
    </lineage>
</organism>
<feature type="region of interest" description="Disordered" evidence="1">
    <location>
        <begin position="781"/>
        <end position="802"/>
    </location>
</feature>
<evidence type="ECO:0000256" key="1">
    <source>
        <dbReference type="SAM" id="MobiDB-lite"/>
    </source>
</evidence>
<name>A0A836B4I8_9CHLO</name>
<feature type="region of interest" description="Disordered" evidence="1">
    <location>
        <begin position="1218"/>
        <end position="1250"/>
    </location>
</feature>
<dbReference type="CDD" id="cd00009">
    <property type="entry name" value="AAA"/>
    <property type="match status" value="2"/>
</dbReference>
<evidence type="ECO:0000313" key="3">
    <source>
        <dbReference type="EMBL" id="KAG2447382.1"/>
    </source>
</evidence>
<dbReference type="InterPro" id="IPR027417">
    <property type="entry name" value="P-loop_NTPase"/>
</dbReference>
<feature type="region of interest" description="Disordered" evidence="1">
    <location>
        <begin position="1167"/>
        <end position="1189"/>
    </location>
</feature>
<feature type="compositionally biased region" description="Low complexity" evidence="1">
    <location>
        <begin position="1058"/>
        <end position="1069"/>
    </location>
</feature>
<dbReference type="SMART" id="SM00382">
    <property type="entry name" value="AAA"/>
    <property type="match status" value="2"/>
</dbReference>
<comment type="caution">
    <text evidence="3">The sequence shown here is derived from an EMBL/GenBank/DDBJ whole genome shotgun (WGS) entry which is preliminary data.</text>
</comment>
<keyword evidence="4" id="KW-1185">Reference proteome</keyword>
<reference evidence="3" key="1">
    <citation type="journal article" date="2020" name="bioRxiv">
        <title>Comparative genomics of Chlamydomonas.</title>
        <authorList>
            <person name="Craig R.J."/>
            <person name="Hasan A.R."/>
            <person name="Ness R.W."/>
            <person name="Keightley P.D."/>
        </authorList>
    </citation>
    <scope>NUCLEOTIDE SEQUENCE</scope>
    <source>
        <strain evidence="3">CCAP 11/173</strain>
    </source>
</reference>
<dbReference type="Pfam" id="PF13401">
    <property type="entry name" value="AAA_22"/>
    <property type="match status" value="2"/>
</dbReference>
<feature type="region of interest" description="Disordered" evidence="1">
    <location>
        <begin position="376"/>
        <end position="401"/>
    </location>
</feature>
<feature type="compositionally biased region" description="Low complexity" evidence="1">
    <location>
        <begin position="1278"/>
        <end position="1296"/>
    </location>
</feature>
<feature type="domain" description="AAA+ ATPase" evidence="2">
    <location>
        <begin position="584"/>
        <end position="723"/>
    </location>
</feature>
<feature type="domain" description="AAA+ ATPase" evidence="2">
    <location>
        <begin position="1457"/>
        <end position="1588"/>
    </location>
</feature>
<proteinExistence type="predicted"/>
<feature type="compositionally biased region" description="Low complexity" evidence="1">
    <location>
        <begin position="1357"/>
        <end position="1368"/>
    </location>
</feature>
<dbReference type="PANTHER" id="PTHR20953:SF13">
    <property type="entry name" value="EXPRESSED PROTEIN"/>
    <property type="match status" value="1"/>
</dbReference>